<dbReference type="VEuPathDB" id="PlasmoDB:PVX_148260"/>
<dbReference type="Proteomes" id="UP000305196">
    <property type="component" value="Unassembled WGS sequence"/>
</dbReference>
<dbReference type="EMBL" id="FLYI01000133">
    <property type="protein sequence ID" value="SCA81856.1"/>
    <property type="molecule type" value="Genomic_DNA"/>
</dbReference>
<evidence type="ECO:0000256" key="1">
    <source>
        <dbReference type="SAM" id="Phobius"/>
    </source>
</evidence>
<evidence type="ECO:0000313" key="2">
    <source>
        <dbReference type="EMBL" id="SCA81856.1"/>
    </source>
</evidence>
<gene>
    <name evidence="2" type="ORF">PVC01_000056200</name>
</gene>
<evidence type="ECO:0000313" key="3">
    <source>
        <dbReference type="Proteomes" id="UP000305196"/>
    </source>
</evidence>
<dbReference type="Pfam" id="PF05795">
    <property type="entry name" value="Plasmodium_Vir"/>
    <property type="match status" value="1"/>
</dbReference>
<protein>
    <submittedName>
        <fullName evidence="2">VIR protein</fullName>
    </submittedName>
</protein>
<name>A0A1G4EED2_PLAVI</name>
<dbReference type="InterPro" id="IPR008780">
    <property type="entry name" value="Plasmodium_Vir"/>
</dbReference>
<feature type="transmembrane region" description="Helical" evidence="1">
    <location>
        <begin position="261"/>
        <end position="280"/>
    </location>
</feature>
<dbReference type="VEuPathDB" id="PlasmoDB:PVW1_100008400"/>
<sequence>MVEDYTFFKDTYNYIEDEKDASNEELPSVYTNNCSKLPDWEEYHTAICIKFKKVIKYINSKFITGEFYHDTTYKPYMNFWLNYQLGQHNNNKFTAKNFYDIMKERDPGFFAIYFNNDAHDISENDLNDMKKLYGLYKLYYDIWAMNYSITDGCINKAKECFSLYKNLIQTCAPGVKKNFCEALLKFRDAYNTLKSETECLNEELSELPSYDQVISLSQKLTKDSEHKQEQVQPEGREIISSVSTELSSENNNILKTVGSTLGASAVFFSAYMFTPLGSWVRRKIQRKKANVGDLKEQSHKLLDISEKQYQNYDKMKYGISYESFADS</sequence>
<organism evidence="2 3">
    <name type="scientific">Plasmodium vivax</name>
    <name type="common">malaria parasite P. vivax</name>
    <dbReference type="NCBI Taxonomy" id="5855"/>
    <lineage>
        <taxon>Eukaryota</taxon>
        <taxon>Sar</taxon>
        <taxon>Alveolata</taxon>
        <taxon>Apicomplexa</taxon>
        <taxon>Aconoidasida</taxon>
        <taxon>Haemosporida</taxon>
        <taxon>Plasmodiidae</taxon>
        <taxon>Plasmodium</taxon>
        <taxon>Plasmodium (Plasmodium)</taxon>
    </lineage>
</organism>
<dbReference type="VEuPathDB" id="PlasmoDB:PVPAM_000021900"/>
<keyword evidence="1" id="KW-0472">Membrane</keyword>
<proteinExistence type="predicted"/>
<dbReference type="VEuPathDB" id="PlasmoDB:PVP01_0011090"/>
<dbReference type="AlphaFoldDB" id="A0A1G4EED2"/>
<reference evidence="2 3" key="1">
    <citation type="submission" date="2016-07" db="EMBL/GenBank/DDBJ databases">
        <authorList>
            <consortium name="Pathogen Informatics"/>
        </authorList>
    </citation>
    <scope>NUCLEOTIDE SEQUENCE [LARGE SCALE GENOMIC DNA]</scope>
</reference>
<accession>A0A1G4EED2</accession>
<keyword evidence="1" id="KW-1133">Transmembrane helix</keyword>
<keyword evidence="1" id="KW-0812">Transmembrane</keyword>